<reference evidence="2" key="1">
    <citation type="submission" date="2022-06" db="EMBL/GenBank/DDBJ databases">
        <title>Isolation and Genomics of Futiania mangrovii gen. nov., sp. nov., a Rare and Metabolically-versatile member in the Class Alphaproteobacteria.</title>
        <authorList>
            <person name="Liu L."/>
            <person name="Huang W.-C."/>
            <person name="Pan J."/>
            <person name="Li J."/>
            <person name="Huang Y."/>
            <person name="Du H."/>
            <person name="Liu Y."/>
            <person name="Li M."/>
        </authorList>
    </citation>
    <scope>NUCLEOTIDE SEQUENCE</scope>
    <source>
        <strain evidence="2">FT118</strain>
    </source>
</reference>
<evidence type="ECO:0000256" key="1">
    <source>
        <dbReference type="SAM" id="MobiDB-lite"/>
    </source>
</evidence>
<sequence>MAWTEERVALLKKLWAEGWSASQIARELGEVTRNAVIGKVHRLGIARRDAAPRPSRPEARTSAARKPATASKSEARARTAEAAPARPAARTQTARPVAAKPVIPTRYEVVERGKPLSLMELNDRTCKWPIGNPGDADFSFCGESVVSGHPYCQEHLLRAYQPASTRRDRDRGRDETPALPNA</sequence>
<accession>A0A9J6P8W1</accession>
<dbReference type="InterPro" id="IPR011681">
    <property type="entry name" value="GcrA"/>
</dbReference>
<name>A0A9J6P8W1_9PROT</name>
<feature type="compositionally biased region" description="Low complexity" evidence="1">
    <location>
        <begin position="60"/>
        <end position="72"/>
    </location>
</feature>
<gene>
    <name evidence="2" type="ORF">NJQ99_07410</name>
</gene>
<organism evidence="2 3">
    <name type="scientific">Futiania mangrovi</name>
    <dbReference type="NCBI Taxonomy" id="2959716"/>
    <lineage>
        <taxon>Bacteria</taxon>
        <taxon>Pseudomonadati</taxon>
        <taxon>Pseudomonadota</taxon>
        <taxon>Alphaproteobacteria</taxon>
        <taxon>Futianiales</taxon>
        <taxon>Futianiaceae</taxon>
        <taxon>Futiania</taxon>
    </lineage>
</organism>
<keyword evidence="3" id="KW-1185">Reference proteome</keyword>
<dbReference type="EMBL" id="JAMZFT010000002">
    <property type="protein sequence ID" value="MCP1336228.1"/>
    <property type="molecule type" value="Genomic_DNA"/>
</dbReference>
<feature type="compositionally biased region" description="Basic and acidic residues" evidence="1">
    <location>
        <begin position="47"/>
        <end position="59"/>
    </location>
</feature>
<dbReference type="Gene3D" id="1.10.10.60">
    <property type="entry name" value="Homeodomain-like"/>
    <property type="match status" value="1"/>
</dbReference>
<proteinExistence type="predicted"/>
<feature type="compositionally biased region" description="Basic and acidic residues" evidence="1">
    <location>
        <begin position="165"/>
        <end position="176"/>
    </location>
</feature>
<dbReference type="Proteomes" id="UP001055804">
    <property type="component" value="Unassembled WGS sequence"/>
</dbReference>
<feature type="compositionally biased region" description="Low complexity" evidence="1">
    <location>
        <begin position="80"/>
        <end position="99"/>
    </location>
</feature>
<feature type="region of interest" description="Disordered" evidence="1">
    <location>
        <begin position="160"/>
        <end position="182"/>
    </location>
</feature>
<evidence type="ECO:0000313" key="2">
    <source>
        <dbReference type="EMBL" id="MCP1336228.1"/>
    </source>
</evidence>
<dbReference type="Pfam" id="PF07750">
    <property type="entry name" value="GcrA"/>
    <property type="match status" value="1"/>
</dbReference>
<comment type="caution">
    <text evidence="2">The sequence shown here is derived from an EMBL/GenBank/DDBJ whole genome shotgun (WGS) entry which is preliminary data.</text>
</comment>
<evidence type="ECO:0000313" key="3">
    <source>
        <dbReference type="Proteomes" id="UP001055804"/>
    </source>
</evidence>
<feature type="region of interest" description="Disordered" evidence="1">
    <location>
        <begin position="47"/>
        <end position="100"/>
    </location>
</feature>
<dbReference type="RefSeq" id="WP_269332195.1">
    <property type="nucleotide sequence ID" value="NZ_JAMZFT010000002.1"/>
</dbReference>
<dbReference type="AlphaFoldDB" id="A0A9J6P8W1"/>
<protein>
    <submittedName>
        <fullName evidence="2">GcrA cell cycle regulator</fullName>
    </submittedName>
</protein>